<dbReference type="InterPro" id="IPR047655">
    <property type="entry name" value="Transpos_IS630-like"/>
</dbReference>
<protein>
    <submittedName>
        <fullName evidence="3">ISC1395, Orf1, resolvase</fullName>
    </submittedName>
</protein>
<dbReference type="eggNOG" id="arCOG02127">
    <property type="taxonomic scope" value="Archaea"/>
</dbReference>
<dbReference type="SUPFAM" id="SSF53098">
    <property type="entry name" value="Ribonuclease H-like"/>
    <property type="match status" value="1"/>
</dbReference>
<dbReference type="Gene3D" id="1.10.1660.10">
    <property type="match status" value="1"/>
</dbReference>
<keyword evidence="1" id="KW-1133">Transmembrane helix</keyword>
<dbReference type="PANTHER" id="PTHR46564:SF1">
    <property type="entry name" value="TRANSPOSASE"/>
    <property type="match status" value="1"/>
</dbReference>
<dbReference type="InterPro" id="IPR038717">
    <property type="entry name" value="Tc1-like_DDE_dom"/>
</dbReference>
<evidence type="ECO:0000259" key="2">
    <source>
        <dbReference type="Pfam" id="PF13358"/>
    </source>
</evidence>
<evidence type="ECO:0000313" key="4">
    <source>
        <dbReference type="Proteomes" id="UP000002664"/>
    </source>
</evidence>
<dbReference type="InterPro" id="IPR012337">
    <property type="entry name" value="RNaseH-like_sf"/>
</dbReference>
<dbReference type="KEGG" id="sir:SiRe_0919"/>
<evidence type="ECO:0000313" key="3">
    <source>
        <dbReference type="EMBL" id="ADX84987.1"/>
    </source>
</evidence>
<dbReference type="AlphaFoldDB" id="F0NEK4"/>
<dbReference type="NCBIfam" id="NF033545">
    <property type="entry name" value="transpos_IS630"/>
    <property type="match status" value="1"/>
</dbReference>
<dbReference type="HOGENOM" id="CLU_056788_0_1_2"/>
<feature type="domain" description="Tc1-like transposase DDE" evidence="2">
    <location>
        <begin position="188"/>
        <end position="283"/>
    </location>
</feature>
<proteinExistence type="predicted"/>
<name>F0NEK4_SACI5</name>
<accession>F0NEK4</accession>
<dbReference type="Gene3D" id="3.30.420.10">
    <property type="entry name" value="Ribonuclease H-like superfamily/Ribonuclease H"/>
    <property type="match status" value="1"/>
</dbReference>
<dbReference type="Pfam" id="PF13551">
    <property type="entry name" value="HTH_29"/>
    <property type="match status" value="1"/>
</dbReference>
<keyword evidence="4" id="KW-1185">Reference proteome</keyword>
<keyword evidence="1" id="KW-0812">Transmembrane</keyword>
<dbReference type="GO" id="GO:0003676">
    <property type="term" value="F:nucleic acid binding"/>
    <property type="evidence" value="ECO:0007669"/>
    <property type="project" value="InterPro"/>
</dbReference>
<dbReference type="PANTHER" id="PTHR46564">
    <property type="entry name" value="TRANSPOSASE"/>
    <property type="match status" value="1"/>
</dbReference>
<feature type="transmembrane region" description="Helical" evidence="1">
    <location>
        <begin position="332"/>
        <end position="360"/>
    </location>
</feature>
<keyword evidence="1" id="KW-0472">Membrane</keyword>
<dbReference type="InterPro" id="IPR009057">
    <property type="entry name" value="Homeodomain-like_sf"/>
</dbReference>
<sequence length="370" mass="43870">MSVLRTLKREIRKLISKKPKGLNETKARAILLHLEGMKINEIAKILQVHPSTVYRWVKEFEKEGEKCLFYKQRKGRNKKINEREIKVEELQGKTIWEAKAYIEEKFNVKISYVTAWRIARKRLKIPYIKPYKIDKKRPIDADNILRERLRGVIKKGVKVFFMDECGIRHDPSRVRRLGLYIVKADYPSVNVLACIPLFDGKPCFMPTYSNVDSRVFVEFLYLLRVGNSGNIVLILDNAKFHKNAYVFSVASRLSITLLFLPPYSPDLNLIELVWKDLKRWVNTYYHSCYALEFIEDEFYYLVSKGNYTRYWIKKFHDVLEEGISMEKFFSSLFSYLLTSFIKFYLTIVQAFLNVFLYFVLREVISPLKLL</sequence>
<evidence type="ECO:0000256" key="1">
    <source>
        <dbReference type="SAM" id="Phobius"/>
    </source>
</evidence>
<gene>
    <name evidence="3" type="ordered locus">SiRe_0919</name>
</gene>
<dbReference type="EMBL" id="CP002425">
    <property type="protein sequence ID" value="ADX84987.1"/>
    <property type="molecule type" value="Genomic_DNA"/>
</dbReference>
<dbReference type="STRING" id="930945.SiRe_0919"/>
<dbReference type="Proteomes" id="UP000002664">
    <property type="component" value="Chromosome"/>
</dbReference>
<dbReference type="SUPFAM" id="SSF46689">
    <property type="entry name" value="Homeodomain-like"/>
    <property type="match status" value="1"/>
</dbReference>
<dbReference type="InterPro" id="IPR036397">
    <property type="entry name" value="RNaseH_sf"/>
</dbReference>
<dbReference type="eggNOG" id="arCOG02129">
    <property type="taxonomic scope" value="Archaea"/>
</dbReference>
<organism evidence="3 4">
    <name type="scientific">Saccharolobus islandicus (strain REY15A)</name>
    <name type="common">Sulfolobus islandicus</name>
    <dbReference type="NCBI Taxonomy" id="930945"/>
    <lineage>
        <taxon>Archaea</taxon>
        <taxon>Thermoproteota</taxon>
        <taxon>Thermoprotei</taxon>
        <taxon>Sulfolobales</taxon>
        <taxon>Sulfolobaceae</taxon>
        <taxon>Saccharolobus</taxon>
    </lineage>
</organism>
<dbReference type="Pfam" id="PF13358">
    <property type="entry name" value="DDE_3"/>
    <property type="match status" value="1"/>
</dbReference>
<reference evidence="3 4" key="1">
    <citation type="journal article" date="2011" name="J. Bacteriol.">
        <title>Genome analyses of icelandic strains of Sulfolobus islandicus, model organisms for genetic and virus-host interaction studies.</title>
        <authorList>
            <person name="Guo L."/>
            <person name="Brugger K."/>
            <person name="Liu C."/>
            <person name="Shah S.A."/>
            <person name="Zheng H."/>
            <person name="Zhu Y."/>
            <person name="Wang S."/>
            <person name="Lillestol R.K."/>
            <person name="Chen L."/>
            <person name="Frank J."/>
            <person name="Prangishvili D."/>
            <person name="Paulin L."/>
            <person name="She Q."/>
            <person name="Huang L."/>
            <person name="Garrett R.A."/>
        </authorList>
    </citation>
    <scope>NUCLEOTIDE SEQUENCE [LARGE SCALE GENOMIC DNA]</scope>
    <source>
        <strain evidence="3 4">REY15A</strain>
    </source>
</reference>